<reference evidence="12 13" key="1">
    <citation type="journal article" date="2017" name="Arch. Microbiol.">
        <title>Mariprofundus micogutta sp. nov., a novel iron-oxidizing zetaproteobacterium isolated from a deep-sea hydrothermal field at the Bayonnaise knoll of the Izu-Ogasawara arc, and a description of Mariprofundales ord. nov. and Zetaproteobacteria classis nov.</title>
        <authorList>
            <person name="Makita H."/>
            <person name="Tanaka E."/>
            <person name="Mitsunobu S."/>
            <person name="Miyazaki M."/>
            <person name="Nunoura T."/>
            <person name="Uematsu K."/>
            <person name="Takaki Y."/>
            <person name="Nishi S."/>
            <person name="Shimamura S."/>
            <person name="Takai K."/>
        </authorList>
    </citation>
    <scope>NUCLEOTIDE SEQUENCE [LARGE SCALE GENOMIC DNA]</scope>
    <source>
        <strain evidence="12 13">ET2</strain>
    </source>
</reference>
<evidence type="ECO:0000256" key="7">
    <source>
        <dbReference type="ARBA" id="ARBA00023163"/>
    </source>
</evidence>
<dbReference type="AlphaFoldDB" id="A0A1L8CN31"/>
<dbReference type="GO" id="GO:0003899">
    <property type="term" value="F:DNA-directed RNA polymerase activity"/>
    <property type="evidence" value="ECO:0007669"/>
    <property type="project" value="UniProtKB-UniRule"/>
</dbReference>
<comment type="caution">
    <text evidence="12">The sequence shown here is derived from an EMBL/GenBank/DDBJ whole genome shotgun (WGS) entry which is preliminary data.</text>
</comment>
<proteinExistence type="inferred from homology"/>
<evidence type="ECO:0000256" key="4">
    <source>
        <dbReference type="ARBA" id="ARBA00022478"/>
    </source>
</evidence>
<evidence type="ECO:0000313" key="13">
    <source>
        <dbReference type="Proteomes" id="UP000231632"/>
    </source>
</evidence>
<evidence type="ECO:0000256" key="1">
    <source>
        <dbReference type="ARBA" id="ARBA00006711"/>
    </source>
</evidence>
<accession>A0A1L8CN31</accession>
<dbReference type="EC" id="2.7.7.6" evidence="2 11"/>
<evidence type="ECO:0000256" key="11">
    <source>
        <dbReference type="HAMAP-Rule" id="MF_00366"/>
    </source>
</evidence>
<comment type="catalytic activity">
    <reaction evidence="10 11">
        <text>RNA(n) + a ribonucleoside 5'-triphosphate = RNA(n+1) + diphosphate</text>
        <dbReference type="Rhea" id="RHEA:21248"/>
        <dbReference type="Rhea" id="RHEA-COMP:14527"/>
        <dbReference type="Rhea" id="RHEA-COMP:17342"/>
        <dbReference type="ChEBI" id="CHEBI:33019"/>
        <dbReference type="ChEBI" id="CHEBI:61557"/>
        <dbReference type="ChEBI" id="CHEBI:140395"/>
        <dbReference type="EC" id="2.7.7.6"/>
    </reaction>
</comment>
<evidence type="ECO:0000256" key="9">
    <source>
        <dbReference type="ARBA" id="ARBA00030998"/>
    </source>
</evidence>
<dbReference type="STRING" id="1921010.MMIC_P1290"/>
<comment type="function">
    <text evidence="11">Promotes RNA polymerase assembly. Latches the N- and C-terminal regions of the beta' subunit thereby facilitating its interaction with the beta and alpha subunits.</text>
</comment>
<dbReference type="Gene3D" id="3.90.940.10">
    <property type="match status" value="1"/>
</dbReference>
<comment type="similarity">
    <text evidence="1 11">Belongs to the RNA polymerase subunit omega family.</text>
</comment>
<dbReference type="InterPro" id="IPR006110">
    <property type="entry name" value="Pol_omega/Rpo6/RPB6"/>
</dbReference>
<dbReference type="RefSeq" id="WP_072659644.1">
    <property type="nucleotide sequence ID" value="NZ_BDFD01000009.1"/>
</dbReference>
<dbReference type="PANTHER" id="PTHR34476">
    <property type="entry name" value="DNA-DIRECTED RNA POLYMERASE SUBUNIT OMEGA"/>
    <property type="match status" value="1"/>
</dbReference>
<sequence length="85" mass="9778">MARVTVEDCIRYYPNRFEMVLLASRRARQLLNGMPPLLETEGDKHAVQALREMGDGYVSWEALFEQDEQARLRASQFDEEEASAA</sequence>
<dbReference type="InterPro" id="IPR003716">
    <property type="entry name" value="DNA-dir_RNA_pol_omega"/>
</dbReference>
<keyword evidence="6 11" id="KW-0548">Nucleotidyltransferase</keyword>
<dbReference type="SUPFAM" id="SSF63562">
    <property type="entry name" value="RPB6/omega subunit-like"/>
    <property type="match status" value="1"/>
</dbReference>
<dbReference type="PANTHER" id="PTHR34476:SF1">
    <property type="entry name" value="DNA-DIRECTED RNA POLYMERASE SUBUNIT OMEGA"/>
    <property type="match status" value="1"/>
</dbReference>
<evidence type="ECO:0000256" key="6">
    <source>
        <dbReference type="ARBA" id="ARBA00022695"/>
    </source>
</evidence>
<evidence type="ECO:0000256" key="10">
    <source>
        <dbReference type="ARBA" id="ARBA00048552"/>
    </source>
</evidence>
<dbReference type="OrthoDB" id="5296024at2"/>
<evidence type="ECO:0000256" key="3">
    <source>
        <dbReference type="ARBA" id="ARBA00013725"/>
    </source>
</evidence>
<dbReference type="GO" id="GO:0000428">
    <property type="term" value="C:DNA-directed RNA polymerase complex"/>
    <property type="evidence" value="ECO:0007669"/>
    <property type="project" value="UniProtKB-KW"/>
</dbReference>
<dbReference type="HAMAP" id="MF_00366">
    <property type="entry name" value="RNApol_bact_RpoZ"/>
    <property type="match status" value="1"/>
</dbReference>
<evidence type="ECO:0000256" key="2">
    <source>
        <dbReference type="ARBA" id="ARBA00012418"/>
    </source>
</evidence>
<dbReference type="GO" id="GO:0003677">
    <property type="term" value="F:DNA binding"/>
    <property type="evidence" value="ECO:0007669"/>
    <property type="project" value="UniProtKB-UniRule"/>
</dbReference>
<comment type="subunit">
    <text evidence="11">The RNAP catalytic core consists of 2 alpha, 1 beta, 1 beta' and 1 omega subunit. When a sigma factor is associated with the core the holoenzyme is formed, which can initiate transcription.</text>
</comment>
<evidence type="ECO:0000313" key="12">
    <source>
        <dbReference type="EMBL" id="GAV20325.1"/>
    </source>
</evidence>
<gene>
    <name evidence="11" type="primary">rpoZ</name>
    <name evidence="12" type="ORF">MMIC_P1290</name>
</gene>
<dbReference type="EMBL" id="BDFD01000009">
    <property type="protein sequence ID" value="GAV20325.1"/>
    <property type="molecule type" value="Genomic_DNA"/>
</dbReference>
<dbReference type="GO" id="GO:0006351">
    <property type="term" value="P:DNA-templated transcription"/>
    <property type="evidence" value="ECO:0007669"/>
    <property type="project" value="UniProtKB-UniRule"/>
</dbReference>
<dbReference type="NCBIfam" id="TIGR00690">
    <property type="entry name" value="rpoZ"/>
    <property type="match status" value="1"/>
</dbReference>
<dbReference type="Proteomes" id="UP000231632">
    <property type="component" value="Unassembled WGS sequence"/>
</dbReference>
<dbReference type="Pfam" id="PF01192">
    <property type="entry name" value="RNA_pol_Rpb6"/>
    <property type="match status" value="1"/>
</dbReference>
<evidence type="ECO:0000256" key="5">
    <source>
        <dbReference type="ARBA" id="ARBA00022679"/>
    </source>
</evidence>
<keyword evidence="13" id="KW-1185">Reference proteome</keyword>
<evidence type="ECO:0000256" key="8">
    <source>
        <dbReference type="ARBA" id="ARBA00029924"/>
    </source>
</evidence>
<keyword evidence="5 11" id="KW-0808">Transferase</keyword>
<keyword evidence="4 11" id="KW-0240">DNA-directed RNA polymerase</keyword>
<keyword evidence="7 11" id="KW-0804">Transcription</keyword>
<organism evidence="12 13">
    <name type="scientific">Mariprofundus micogutta</name>
    <dbReference type="NCBI Taxonomy" id="1921010"/>
    <lineage>
        <taxon>Bacteria</taxon>
        <taxon>Pseudomonadati</taxon>
        <taxon>Pseudomonadota</taxon>
        <taxon>Candidatius Mariprofundia</taxon>
        <taxon>Mariprofundales</taxon>
        <taxon>Mariprofundaceae</taxon>
        <taxon>Mariprofundus</taxon>
    </lineage>
</organism>
<dbReference type="InterPro" id="IPR036161">
    <property type="entry name" value="RPB6/omega-like_sf"/>
</dbReference>
<dbReference type="SMART" id="SM01409">
    <property type="entry name" value="RNA_pol_Rpb6"/>
    <property type="match status" value="1"/>
</dbReference>
<name>A0A1L8CN31_9PROT</name>
<protein>
    <recommendedName>
        <fullName evidence="3 11">DNA-directed RNA polymerase subunit omega</fullName>
        <shortName evidence="11">RNAP omega subunit</shortName>
        <ecNumber evidence="2 11">2.7.7.6</ecNumber>
    </recommendedName>
    <alternativeName>
        <fullName evidence="9 11">RNA polymerase omega subunit</fullName>
    </alternativeName>
    <alternativeName>
        <fullName evidence="8 11">Transcriptase subunit omega</fullName>
    </alternativeName>
</protein>